<protein>
    <submittedName>
        <fullName evidence="4">Extracellular solute-binding protein family 1</fullName>
    </submittedName>
</protein>
<gene>
    <name evidence="4" type="ordered locus">Spica_0736</name>
</gene>
<dbReference type="GO" id="GO:1901982">
    <property type="term" value="F:maltose binding"/>
    <property type="evidence" value="ECO:0007669"/>
    <property type="project" value="TreeGrafter"/>
</dbReference>
<dbReference type="InterPro" id="IPR006059">
    <property type="entry name" value="SBP"/>
</dbReference>
<dbReference type="AlphaFoldDB" id="F8EYU4"/>
<organism evidence="4 5">
    <name type="scientific">Gracilinema caldarium (strain ATCC 51460 / DSM 7334 / H1)</name>
    <name type="common">Treponema caldarium</name>
    <dbReference type="NCBI Taxonomy" id="744872"/>
    <lineage>
        <taxon>Bacteria</taxon>
        <taxon>Pseudomonadati</taxon>
        <taxon>Spirochaetota</taxon>
        <taxon>Spirochaetia</taxon>
        <taxon>Spirochaetales</taxon>
        <taxon>Breznakiellaceae</taxon>
        <taxon>Gracilinema</taxon>
    </lineage>
</organism>
<dbReference type="SUPFAM" id="SSF53850">
    <property type="entry name" value="Periplasmic binding protein-like II"/>
    <property type="match status" value="1"/>
</dbReference>
<dbReference type="EMBL" id="CP002868">
    <property type="protein sequence ID" value="AEJ18890.1"/>
    <property type="molecule type" value="Genomic_DNA"/>
</dbReference>
<comment type="similarity">
    <text evidence="1">Belongs to the bacterial solute-binding protein 1 family.</text>
</comment>
<dbReference type="Proteomes" id="UP000000503">
    <property type="component" value="Chromosome"/>
</dbReference>
<dbReference type="STRING" id="744872.Spica_0736"/>
<dbReference type="GO" id="GO:0015768">
    <property type="term" value="P:maltose transport"/>
    <property type="evidence" value="ECO:0007669"/>
    <property type="project" value="TreeGrafter"/>
</dbReference>
<dbReference type="PANTHER" id="PTHR30061">
    <property type="entry name" value="MALTOSE-BINDING PERIPLASMIC PROTEIN"/>
    <property type="match status" value="1"/>
</dbReference>
<proteinExistence type="inferred from homology"/>
<evidence type="ECO:0000256" key="2">
    <source>
        <dbReference type="ARBA" id="ARBA00022448"/>
    </source>
</evidence>
<name>F8EYU4_GRAC1</name>
<dbReference type="KEGG" id="scd:Spica_0736"/>
<keyword evidence="5" id="KW-1185">Reference proteome</keyword>
<reference evidence="5" key="1">
    <citation type="journal article" date="2013" name="Stand. Genomic Sci.">
        <title>Genome sequence of the thermophilic fresh-water bacterium Spirochaeta caldaria type strain (H1(T)), reclassification of Spirochaeta caldaria, Spirochaeta stenostrepta, and Spirochaeta zuelzerae in the genus Treponema as Treponema caldaria comb. nov., Treponema stenostrepta comb. nov., and Treponema zuelzerae comb. nov., and emendation of the genus Treponema.</title>
        <authorList>
            <person name="Abt B."/>
            <person name="Goker M."/>
            <person name="Scheuner C."/>
            <person name="Han C."/>
            <person name="Lu M."/>
            <person name="Misra M."/>
            <person name="Lapidus A."/>
            <person name="Nolan M."/>
            <person name="Lucas S."/>
            <person name="Hammon N."/>
            <person name="Deshpande S."/>
            <person name="Cheng J.F."/>
            <person name="Tapia R."/>
            <person name="Goodwin L.A."/>
            <person name="Pitluck S."/>
            <person name="Liolios K."/>
            <person name="Pagani I."/>
            <person name="Ivanova N."/>
            <person name="Mavromatis K."/>
            <person name="Mikhailova N."/>
            <person name="Huntemann M."/>
            <person name="Pati A."/>
            <person name="Chen A."/>
            <person name="Palaniappan K."/>
            <person name="Land M."/>
            <person name="Hauser L."/>
            <person name="Jeffries C.D."/>
            <person name="Rohde M."/>
            <person name="Spring S."/>
            <person name="Gronow S."/>
            <person name="Detter J.C."/>
            <person name="Bristow J."/>
            <person name="Eisen J.A."/>
            <person name="Markowitz V."/>
            <person name="Hugenholtz P."/>
            <person name="Kyrpides N.C."/>
            <person name="Woyke T."/>
            <person name="Klenk H.P."/>
        </authorList>
    </citation>
    <scope>NUCLEOTIDE SEQUENCE</scope>
    <source>
        <strain evidence="5">ATCC 51460 / DSM 7334 / H1</strain>
    </source>
</reference>
<dbReference type="eggNOG" id="COG1653">
    <property type="taxonomic scope" value="Bacteria"/>
</dbReference>
<dbReference type="Pfam" id="PF13416">
    <property type="entry name" value="SBP_bac_8"/>
    <property type="match status" value="1"/>
</dbReference>
<dbReference type="GO" id="GO:0055052">
    <property type="term" value="C:ATP-binding cassette (ABC) transporter complex, substrate-binding subunit-containing"/>
    <property type="evidence" value="ECO:0007669"/>
    <property type="project" value="TreeGrafter"/>
</dbReference>
<keyword evidence="2" id="KW-0813">Transport</keyword>
<sequence length="428" mass="48147">MKRILLTGLGMLVTIGILSLVSCGDKQPKETKRTLKIWHYESENGAMGLAWKVAMDKFKEKHPDVTIIYENKGFEQIRQTASMVLNSDDAPDIMEYNKGNASAGLLSKQGLLADLTDEANKRGWDKILSPSLQTTCKYNEQGIMGGDKWYGVTNYGEYVMVYYNKDMFKKYNLELPKTLDEFEKIMSVFLKAGVVPLVVAGAEYPAQHIFYELVLSKADRNFVNAYQLYKGNVSFKGPEMTFGAQRLLEWVRKGYIGKDSISMKAENMGVAFTNGNYPIMISGSWWYGRFMNEIKNFEWGIFSFPGNTLHPGSGGNIWVISSKSKNKDLAYDFIDITLSPEIQTILANAGGIPVNADISKITDQKIKELVEGFDTINKNDGLAFYPDWPAAGYYDTLVATIQELMGETKTIPQFLEALEKSYNENKAQ</sequence>
<keyword evidence="3" id="KW-0732">Signal</keyword>
<accession>F8EYU4</accession>
<dbReference type="HOGENOM" id="CLU_031285_12_1_12"/>
<evidence type="ECO:0000313" key="4">
    <source>
        <dbReference type="EMBL" id="AEJ18890.1"/>
    </source>
</evidence>
<dbReference type="OrthoDB" id="3256840at2"/>
<dbReference type="Gene3D" id="3.40.190.10">
    <property type="entry name" value="Periplasmic binding protein-like II"/>
    <property type="match status" value="1"/>
</dbReference>
<dbReference type="RefSeq" id="WP_013968201.1">
    <property type="nucleotide sequence ID" value="NC_015732.1"/>
</dbReference>
<dbReference type="PANTHER" id="PTHR30061:SF50">
    <property type="entry name" value="MALTOSE_MALTODEXTRIN-BINDING PERIPLASMIC PROTEIN"/>
    <property type="match status" value="1"/>
</dbReference>
<evidence type="ECO:0000256" key="3">
    <source>
        <dbReference type="ARBA" id="ARBA00022729"/>
    </source>
</evidence>
<evidence type="ECO:0000313" key="5">
    <source>
        <dbReference type="Proteomes" id="UP000000503"/>
    </source>
</evidence>
<dbReference type="PROSITE" id="PS51257">
    <property type="entry name" value="PROKAR_LIPOPROTEIN"/>
    <property type="match status" value="1"/>
</dbReference>
<evidence type="ECO:0000256" key="1">
    <source>
        <dbReference type="ARBA" id="ARBA00008520"/>
    </source>
</evidence>
<dbReference type="GO" id="GO:0042956">
    <property type="term" value="P:maltodextrin transmembrane transport"/>
    <property type="evidence" value="ECO:0007669"/>
    <property type="project" value="TreeGrafter"/>
</dbReference>